<feature type="transmembrane region" description="Helical" evidence="2">
    <location>
        <begin position="631"/>
        <end position="652"/>
    </location>
</feature>
<dbReference type="PANTHER" id="PTHR37544">
    <property type="entry name" value="SPRAY-RELATED"/>
    <property type="match status" value="1"/>
</dbReference>
<dbReference type="Proteomes" id="UP000620124">
    <property type="component" value="Unassembled WGS sequence"/>
</dbReference>
<keyword evidence="2" id="KW-0812">Transmembrane</keyword>
<dbReference type="AlphaFoldDB" id="A0A8H6Z4W6"/>
<feature type="compositionally biased region" description="Polar residues" evidence="1">
    <location>
        <begin position="40"/>
        <end position="53"/>
    </location>
</feature>
<sequence>MSGVHAYDDEGECSLPMFDPRQLYSDSTNSGGNGVFGVQPPTNNSSPHAYSETSATVSPYSNVEFAHTEFDEPKTPRNANSTSHPIPRWSPPLLSVLPMAAFGLFLVLLIVALEMLNSHSPYTAPSSGMLFFWTYFPVAILMVVEWIWAAYDLQVKVLVPWAAMSRGFTPAHESWLLDYVSSNYFLNIWNAVRYRHVVVLLTTLGLWTTAIAGVVTTSLFQLEDMLHTSPAMFTRMTELDYSLSADPSVLLNLMSNKEYLNSYLGREVLSLSRPRWTTAEDIVMEAYADSSPAPTTERMVAPTRGYSADLNCTPSTVAYAGKMAIGTAIHGPPTTAYQFLLNITSVRAPPSPFPAPPAWDGILQYINSTNSAGIGEDGLPLTEANFQMDPWEIWGNAAISEESCDCDPWFYLVGHGQNISDLELFNAEMLANASKTTFQGVWADLAQTLLFTDSNTSSPSLIEGTVTMSDPRLVAKQTSVRVAQAALGVLVLVTIAVWVLQPRADLPMDPASIAAQAFFLKHSNDTVANAVRSTVTMDNEATNAILKDWEFTVKNEGDFTIVTRWKGDMRLPMVPSSPGVTPKWRPFILHPMIKIVLALVLIATIIALELALRRSDTNHGFADLNSSNQNLWTYLAPVYLFFLGIFLSSYTFSVSSLQPYFAMSAPQPAHKSVRYSPAQRTSLGLLLHALRYQNLVGLASAGIMLLVPILKIAVAGPVTTAATPVNNQTQITLTTTFNTNATIILDDDSANKAGNIMALAQIQEYQLPLPPWTTVAGAVGHVDLGQLGGLTVAPNTTVTIPLPVMRGDLLDCAALPATNNFTLLTNPPSLQLPSDYVASGVVWRTLLPFVCGTVVAFYGNTQATNITAVDTFTAVQCSYFNLSMSTQSITLVYDAQNVDILSIDPAKRNTIVVNTDPLNDTEFLWDSLPLPPANFDANTSHAFDSFFQILTLQNRSIPLDAYLDAPTLSGAMQALYTVYWSVYAALNLVISVNSTEPVPALVSYSHMRIVQAATPTRILQSLLACVLALGMLTAVFVRKTTIGLAKAPYGIGATMGMLADSMFVELDALQDVRQEADLDVVLEPYAFRLGWGSNGRGGSRFGIDVILP</sequence>
<dbReference type="PANTHER" id="PTHR37544:SF1">
    <property type="entry name" value="PHOSPHORIBOSYLAMINOIMIDAZOLE-SUCCINOCARBOXAMIDE SYNTHASE"/>
    <property type="match status" value="1"/>
</dbReference>
<evidence type="ECO:0000256" key="2">
    <source>
        <dbReference type="SAM" id="Phobius"/>
    </source>
</evidence>
<feature type="transmembrane region" description="Helical" evidence="2">
    <location>
        <begin position="197"/>
        <end position="220"/>
    </location>
</feature>
<feature type="transmembrane region" description="Helical" evidence="2">
    <location>
        <begin position="128"/>
        <end position="151"/>
    </location>
</feature>
<dbReference type="EMBL" id="JACAZI010000001">
    <property type="protein sequence ID" value="KAF7372630.1"/>
    <property type="molecule type" value="Genomic_DNA"/>
</dbReference>
<feature type="region of interest" description="Disordered" evidence="1">
    <location>
        <begin position="29"/>
        <end position="53"/>
    </location>
</feature>
<accession>A0A8H6Z4W6</accession>
<proteinExistence type="predicted"/>
<comment type="caution">
    <text evidence="3">The sequence shown here is derived from an EMBL/GenBank/DDBJ whole genome shotgun (WGS) entry which is preliminary data.</text>
</comment>
<dbReference type="Pfam" id="PF11915">
    <property type="entry name" value="DUF3433"/>
    <property type="match status" value="2"/>
</dbReference>
<feature type="transmembrane region" description="Helical" evidence="2">
    <location>
        <begin position="93"/>
        <end position="116"/>
    </location>
</feature>
<feature type="transmembrane region" description="Helical" evidence="2">
    <location>
        <begin position="587"/>
        <end position="610"/>
    </location>
</feature>
<dbReference type="InterPro" id="IPR021840">
    <property type="entry name" value="DUF3433"/>
</dbReference>
<evidence type="ECO:0000313" key="3">
    <source>
        <dbReference type="EMBL" id="KAF7372630.1"/>
    </source>
</evidence>
<protein>
    <submittedName>
        <fullName evidence="3">TLDc domain-containing protein</fullName>
    </submittedName>
</protein>
<keyword evidence="4" id="KW-1185">Reference proteome</keyword>
<evidence type="ECO:0000313" key="4">
    <source>
        <dbReference type="Proteomes" id="UP000620124"/>
    </source>
</evidence>
<organism evidence="3 4">
    <name type="scientific">Mycena venus</name>
    <dbReference type="NCBI Taxonomy" id="2733690"/>
    <lineage>
        <taxon>Eukaryota</taxon>
        <taxon>Fungi</taxon>
        <taxon>Dikarya</taxon>
        <taxon>Basidiomycota</taxon>
        <taxon>Agaricomycotina</taxon>
        <taxon>Agaricomycetes</taxon>
        <taxon>Agaricomycetidae</taxon>
        <taxon>Agaricales</taxon>
        <taxon>Marasmiineae</taxon>
        <taxon>Mycenaceae</taxon>
        <taxon>Mycena</taxon>
    </lineage>
</organism>
<keyword evidence="2" id="KW-0472">Membrane</keyword>
<dbReference type="OrthoDB" id="2993683at2759"/>
<keyword evidence="2" id="KW-1133">Transmembrane helix</keyword>
<reference evidence="3" key="1">
    <citation type="submission" date="2020-05" db="EMBL/GenBank/DDBJ databases">
        <title>Mycena genomes resolve the evolution of fungal bioluminescence.</title>
        <authorList>
            <person name="Tsai I.J."/>
        </authorList>
    </citation>
    <scope>NUCLEOTIDE SEQUENCE</scope>
    <source>
        <strain evidence="3">CCC161011</strain>
    </source>
</reference>
<gene>
    <name evidence="3" type="ORF">MVEN_00126100</name>
</gene>
<name>A0A8H6Z4W6_9AGAR</name>
<feature type="transmembrane region" description="Helical" evidence="2">
    <location>
        <begin position="1018"/>
        <end position="1037"/>
    </location>
</feature>
<evidence type="ECO:0000256" key="1">
    <source>
        <dbReference type="SAM" id="MobiDB-lite"/>
    </source>
</evidence>